<comment type="pathway">
    <text evidence="8 9">Purine metabolism; AMP biosynthesis via de novo pathway; AMP from IMP: step 1/2.</text>
</comment>
<comment type="function">
    <text evidence="8">Plays an important role in the de novo pathway of purine nucleotide biosynthesis. Catalyzes the first committed step in the biosynthesis of AMP from IMP.</text>
</comment>
<dbReference type="GO" id="GO:0004019">
    <property type="term" value="F:adenylosuccinate synthase activity"/>
    <property type="evidence" value="ECO:0007669"/>
    <property type="project" value="UniProtKB-UniRule"/>
</dbReference>
<sequence length="436" mass="49230">MTLKFPLIIVGSQWGDEGKGKIVDLLACQADYVVRYNGGNNAGHSVVVNGEKFKLSLIPSGILHNKKLFLAQGMVIDPKILIEEIELFEKRGVKVDLMIDPRVNIVMPYHKALDAATEVWKGKKATGSLHLGIGYCYEDKNNRSGIRFEDLISPDSLKERLKTIFPLKKLRIEKIFGQKFNLSINDIYNEYFNYGKKLKKYLGDVSKTMQETLFRPTSLSGLRGAKSTKVLFEGAHGTFLDGIFGTYPYTTAVYTIAGGVFPYVGLQPQKIYSLGIVKSYTTRVGNGSFPTELFGKTSEKIREVGEEFGTVSKRPRRCGWLDLCLVRTAIRLSGFDYLSITKLDVLSAVKKIKICVAYKIGRKVIKEVPAMMNEFSRCQPVYKEFKGWKKDISKIRKFKELPKEAQIYIKFIGKQLRVPIKIISVGAERNANIKNF</sequence>
<dbReference type="InterPro" id="IPR042111">
    <property type="entry name" value="Adenylosuccinate_synth_dom3"/>
</dbReference>
<keyword evidence="4 8" id="KW-0547">Nucleotide-binding</keyword>
<dbReference type="EC" id="6.3.4.4" evidence="8 9"/>
<comment type="subunit">
    <text evidence="1 8">Homodimer.</text>
</comment>
<feature type="binding site" evidence="8">
    <location>
        <begin position="15"/>
        <end position="21"/>
    </location>
    <ligand>
        <name>GTP</name>
        <dbReference type="ChEBI" id="CHEBI:37565"/>
    </ligand>
</feature>
<dbReference type="CDD" id="cd03108">
    <property type="entry name" value="AdSS"/>
    <property type="match status" value="1"/>
</dbReference>
<evidence type="ECO:0000313" key="10">
    <source>
        <dbReference type="EMBL" id="PJC81910.1"/>
    </source>
</evidence>
<dbReference type="HAMAP" id="MF_00011">
    <property type="entry name" value="Adenylosucc_synth"/>
    <property type="match status" value="1"/>
</dbReference>
<evidence type="ECO:0000256" key="5">
    <source>
        <dbReference type="ARBA" id="ARBA00022755"/>
    </source>
</evidence>
<keyword evidence="5 8" id="KW-0658">Purine biosynthesis</keyword>
<dbReference type="AlphaFoldDB" id="A0A2M8GMW3"/>
<keyword evidence="7 8" id="KW-0342">GTP-binding</keyword>
<evidence type="ECO:0000256" key="7">
    <source>
        <dbReference type="ARBA" id="ARBA00023134"/>
    </source>
</evidence>
<feature type="binding site" evidence="8">
    <location>
        <begin position="424"/>
        <end position="426"/>
    </location>
    <ligand>
        <name>GTP</name>
        <dbReference type="ChEBI" id="CHEBI:37565"/>
    </ligand>
</feature>
<evidence type="ECO:0000256" key="6">
    <source>
        <dbReference type="ARBA" id="ARBA00022842"/>
    </source>
</evidence>
<keyword evidence="8" id="KW-0963">Cytoplasm</keyword>
<name>A0A2M8GMW3_9BACT</name>
<comment type="caution">
    <text evidence="8">Lacks conserved residue(s) required for the propagation of feature annotation.</text>
</comment>
<dbReference type="GO" id="GO:0044208">
    <property type="term" value="P:'de novo' AMP biosynthetic process"/>
    <property type="evidence" value="ECO:0007669"/>
    <property type="project" value="UniProtKB-UniRule"/>
</dbReference>
<protein>
    <recommendedName>
        <fullName evidence="8 9">Adenylosuccinate synthetase</fullName>
        <shortName evidence="8">AMPSase</shortName>
        <shortName evidence="8">AdSS</shortName>
        <ecNumber evidence="8 9">6.3.4.4</ecNumber>
    </recommendedName>
    <alternativeName>
        <fullName evidence="8">IMP--aspartate ligase</fullName>
    </alternativeName>
</protein>
<proteinExistence type="inferred from homology"/>
<keyword evidence="3 8" id="KW-0479">Metal-binding</keyword>
<dbReference type="SMART" id="SM00788">
    <property type="entry name" value="Adenylsucc_synt"/>
    <property type="match status" value="1"/>
</dbReference>
<organism evidence="10 11">
    <name type="scientific">Candidatus Roizmanbacteria bacterium CG_4_8_14_3_um_filter_36_10</name>
    <dbReference type="NCBI Taxonomy" id="1974834"/>
    <lineage>
        <taxon>Bacteria</taxon>
        <taxon>Candidatus Roizmaniibacteriota</taxon>
    </lineage>
</organism>
<dbReference type="Gene3D" id="3.40.440.10">
    <property type="entry name" value="Adenylosuccinate Synthetase, subunit A, domain 1"/>
    <property type="match status" value="1"/>
</dbReference>
<comment type="cofactor">
    <cofactor evidence="8">
        <name>Mg(2+)</name>
        <dbReference type="ChEBI" id="CHEBI:18420"/>
    </cofactor>
    <text evidence="8">Binds 1 Mg(2+) ion per subunit.</text>
</comment>
<comment type="subcellular location">
    <subcellularLocation>
        <location evidence="8">Cytoplasm</location>
    </subcellularLocation>
</comment>
<keyword evidence="2 8" id="KW-0436">Ligase</keyword>
<dbReference type="FunFam" id="1.10.300.10:FF:000001">
    <property type="entry name" value="Adenylosuccinate synthetase"/>
    <property type="match status" value="1"/>
</dbReference>
<dbReference type="PROSITE" id="PS01266">
    <property type="entry name" value="ADENYLOSUCCIN_SYN_1"/>
    <property type="match status" value="1"/>
</dbReference>
<evidence type="ECO:0000313" key="11">
    <source>
        <dbReference type="Proteomes" id="UP000229370"/>
    </source>
</evidence>
<dbReference type="Pfam" id="PF00709">
    <property type="entry name" value="Adenylsucc_synt"/>
    <property type="match status" value="1"/>
</dbReference>
<dbReference type="Proteomes" id="UP000229370">
    <property type="component" value="Unassembled WGS sequence"/>
</dbReference>
<dbReference type="InterPro" id="IPR027417">
    <property type="entry name" value="P-loop_NTPase"/>
</dbReference>
<comment type="caution">
    <text evidence="10">The sequence shown here is derived from an EMBL/GenBank/DDBJ whole genome shotgun (WGS) entry which is preliminary data.</text>
</comment>
<feature type="binding site" description="in other chain" evidence="8">
    <location>
        <begin position="41"/>
        <end position="44"/>
    </location>
    <ligand>
        <name>IMP</name>
        <dbReference type="ChEBI" id="CHEBI:58053"/>
        <note>ligand shared between dimeric partners</note>
    </ligand>
</feature>
<dbReference type="NCBIfam" id="TIGR00184">
    <property type="entry name" value="purA"/>
    <property type="match status" value="1"/>
</dbReference>
<dbReference type="InterPro" id="IPR001114">
    <property type="entry name" value="Adenylosuccinate_synthetase"/>
</dbReference>
<feature type="binding site" evidence="8">
    <location>
        <position position="16"/>
    </location>
    <ligand>
        <name>Mg(2+)</name>
        <dbReference type="ChEBI" id="CHEBI:18420"/>
    </ligand>
</feature>
<dbReference type="PANTHER" id="PTHR11846">
    <property type="entry name" value="ADENYLOSUCCINATE SYNTHETASE"/>
    <property type="match status" value="1"/>
</dbReference>
<dbReference type="Gene3D" id="3.90.170.10">
    <property type="entry name" value="Adenylosuccinate Synthetase, subunit A, domain 3"/>
    <property type="match status" value="1"/>
</dbReference>
<feature type="binding site" evidence="8">
    <location>
        <begin position="342"/>
        <end position="344"/>
    </location>
    <ligand>
        <name>GTP</name>
        <dbReference type="ChEBI" id="CHEBI:37565"/>
    </ligand>
</feature>
<dbReference type="SUPFAM" id="SSF52540">
    <property type="entry name" value="P-loop containing nucleoside triphosphate hydrolases"/>
    <property type="match status" value="1"/>
</dbReference>
<dbReference type="GO" id="GO:0005737">
    <property type="term" value="C:cytoplasm"/>
    <property type="evidence" value="ECO:0007669"/>
    <property type="project" value="UniProtKB-SubCell"/>
</dbReference>
<dbReference type="GO" id="GO:0000287">
    <property type="term" value="F:magnesium ion binding"/>
    <property type="evidence" value="ECO:0007669"/>
    <property type="project" value="UniProtKB-UniRule"/>
</dbReference>
<feature type="binding site" description="in other chain" evidence="8">
    <location>
        <position position="251"/>
    </location>
    <ligand>
        <name>IMP</name>
        <dbReference type="ChEBI" id="CHEBI:58053"/>
        <note>ligand shared between dimeric partners</note>
    </ligand>
</feature>
<dbReference type="InterPro" id="IPR018220">
    <property type="entry name" value="Adenylosuccin_syn_GTP-bd"/>
</dbReference>
<dbReference type="NCBIfam" id="NF002223">
    <property type="entry name" value="PRK01117.1"/>
    <property type="match status" value="1"/>
</dbReference>
<dbReference type="GO" id="GO:0005525">
    <property type="term" value="F:GTP binding"/>
    <property type="evidence" value="ECO:0007669"/>
    <property type="project" value="UniProtKB-UniRule"/>
</dbReference>
<feature type="active site" description="Proton acceptor" evidence="8">
    <location>
        <position position="16"/>
    </location>
</feature>
<feature type="binding site" evidence="8">
    <location>
        <position position="43"/>
    </location>
    <ligand>
        <name>Mg(2+)</name>
        <dbReference type="ChEBI" id="CHEBI:18420"/>
    </ligand>
</feature>
<feature type="binding site" evidence="8">
    <location>
        <begin position="310"/>
        <end position="316"/>
    </location>
    <ligand>
        <name>substrate</name>
    </ligand>
</feature>
<comment type="similarity">
    <text evidence="8 9">Belongs to the adenylosuccinate synthetase family.</text>
</comment>
<dbReference type="Gene3D" id="1.10.300.10">
    <property type="entry name" value="Adenylosuccinate Synthetase, subunit A, domain 2"/>
    <property type="match status" value="1"/>
</dbReference>
<feature type="binding site" description="in other chain" evidence="8">
    <location>
        <begin position="16"/>
        <end position="19"/>
    </location>
    <ligand>
        <name>IMP</name>
        <dbReference type="ChEBI" id="CHEBI:58053"/>
        <note>ligand shared between dimeric partners</note>
    </ligand>
</feature>
<dbReference type="PANTHER" id="PTHR11846:SF0">
    <property type="entry name" value="ADENYLOSUCCINATE SYNTHETASE"/>
    <property type="match status" value="1"/>
</dbReference>
<dbReference type="UniPathway" id="UPA00075">
    <property type="reaction ID" value="UER00335"/>
</dbReference>
<dbReference type="EMBL" id="PFQK01000042">
    <property type="protein sequence ID" value="PJC81910.1"/>
    <property type="molecule type" value="Genomic_DNA"/>
</dbReference>
<feature type="active site" description="Proton donor" evidence="8">
    <location>
        <position position="44"/>
    </location>
</feature>
<dbReference type="GO" id="GO:0046040">
    <property type="term" value="P:IMP metabolic process"/>
    <property type="evidence" value="ECO:0007669"/>
    <property type="project" value="TreeGrafter"/>
</dbReference>
<reference evidence="11" key="1">
    <citation type="submission" date="2017-09" db="EMBL/GenBank/DDBJ databases">
        <title>Depth-based differentiation of microbial function through sediment-hosted aquifers and enrichment of novel symbionts in the deep terrestrial subsurface.</title>
        <authorList>
            <person name="Probst A.J."/>
            <person name="Ladd B."/>
            <person name="Jarett J.K."/>
            <person name="Geller-Mcgrath D.E."/>
            <person name="Sieber C.M.K."/>
            <person name="Emerson J.B."/>
            <person name="Anantharaman K."/>
            <person name="Thomas B.C."/>
            <person name="Malmstrom R."/>
            <person name="Stieglmeier M."/>
            <person name="Klingl A."/>
            <person name="Woyke T."/>
            <person name="Ryan C.M."/>
            <person name="Banfield J.F."/>
        </authorList>
    </citation>
    <scope>NUCLEOTIDE SEQUENCE [LARGE SCALE GENOMIC DNA]</scope>
</reference>
<evidence type="ECO:0000256" key="2">
    <source>
        <dbReference type="ARBA" id="ARBA00022598"/>
    </source>
</evidence>
<dbReference type="InterPro" id="IPR042110">
    <property type="entry name" value="Adenylosuccinate_synth_dom2"/>
</dbReference>
<comment type="catalytic activity">
    <reaction evidence="8 9">
        <text>IMP + L-aspartate + GTP = N(6)-(1,2-dicarboxyethyl)-AMP + GDP + phosphate + 2 H(+)</text>
        <dbReference type="Rhea" id="RHEA:15753"/>
        <dbReference type="ChEBI" id="CHEBI:15378"/>
        <dbReference type="ChEBI" id="CHEBI:29991"/>
        <dbReference type="ChEBI" id="CHEBI:37565"/>
        <dbReference type="ChEBI" id="CHEBI:43474"/>
        <dbReference type="ChEBI" id="CHEBI:57567"/>
        <dbReference type="ChEBI" id="CHEBI:58053"/>
        <dbReference type="ChEBI" id="CHEBI:58189"/>
        <dbReference type="EC" id="6.3.4.4"/>
    </reaction>
</comment>
<feature type="binding site" description="in other chain" evidence="8">
    <location>
        <position position="314"/>
    </location>
    <ligand>
        <name>IMP</name>
        <dbReference type="ChEBI" id="CHEBI:58053"/>
        <note>ligand shared between dimeric partners</note>
    </ligand>
</feature>
<keyword evidence="6 8" id="KW-0460">Magnesium</keyword>
<evidence type="ECO:0000256" key="4">
    <source>
        <dbReference type="ARBA" id="ARBA00022741"/>
    </source>
</evidence>
<feature type="binding site" evidence="8">
    <location>
        <position position="316"/>
    </location>
    <ligand>
        <name>GTP</name>
        <dbReference type="ChEBI" id="CHEBI:37565"/>
    </ligand>
</feature>
<gene>
    <name evidence="8" type="primary">purA</name>
    <name evidence="10" type="ORF">CO007_02300</name>
</gene>
<dbReference type="FunFam" id="3.90.170.10:FF:000001">
    <property type="entry name" value="Adenylosuccinate synthetase"/>
    <property type="match status" value="1"/>
</dbReference>
<accession>A0A2M8GMW3</accession>
<evidence type="ECO:0000256" key="8">
    <source>
        <dbReference type="HAMAP-Rule" id="MF_00011"/>
    </source>
</evidence>
<evidence type="ECO:0000256" key="3">
    <source>
        <dbReference type="ARBA" id="ARBA00022723"/>
    </source>
</evidence>
<evidence type="ECO:0000256" key="9">
    <source>
        <dbReference type="RuleBase" id="RU000520"/>
    </source>
</evidence>
<feature type="binding site" evidence="8">
    <location>
        <begin position="43"/>
        <end position="45"/>
    </location>
    <ligand>
        <name>GTP</name>
        <dbReference type="ChEBI" id="CHEBI:37565"/>
    </ligand>
</feature>
<dbReference type="InterPro" id="IPR042109">
    <property type="entry name" value="Adenylosuccinate_synth_dom1"/>
</dbReference>
<evidence type="ECO:0000256" key="1">
    <source>
        <dbReference type="ARBA" id="ARBA00011738"/>
    </source>
</evidence>
<feature type="binding site" evidence="8">
    <location>
        <position position="143"/>
    </location>
    <ligand>
        <name>IMP</name>
        <dbReference type="ChEBI" id="CHEBI:58053"/>
        <note>ligand shared between dimeric partners</note>
    </ligand>
</feature>